<accession>A0A2A5JLW2</accession>
<reference evidence="2" key="1">
    <citation type="journal article" date="2019" name="Genome Announc.">
        <title>Draft Genome Sequence of Pseudoalteromonas piscicida Strain 36Y ROTHPW, an Hypersaline Seawater Isolate from the South Coast of Sonora, Mexico.</title>
        <authorList>
            <person name="Sanchez-Diaz R."/>
            <person name="Molina-Garza Z.J."/>
            <person name="Cruz-Suarez L.E."/>
            <person name="Selvin J."/>
            <person name="Kiran G.S."/>
            <person name="Ibarra-Gamez J.C."/>
            <person name="Gomez-Gil B."/>
            <person name="Galaviz-Silva L."/>
        </authorList>
    </citation>
    <scope>NUCLEOTIDE SEQUENCE [LARGE SCALE GENOMIC DNA]</scope>
    <source>
        <strain evidence="2">36Y_RITHPW</strain>
    </source>
</reference>
<name>A0A2A5JLW2_PSEO7</name>
<dbReference type="AlphaFoldDB" id="A0A2A5JLW2"/>
<dbReference type="Proteomes" id="UP000228621">
    <property type="component" value="Unassembled WGS sequence"/>
</dbReference>
<keyword evidence="2" id="KW-1185">Reference proteome</keyword>
<evidence type="ECO:0000313" key="2">
    <source>
        <dbReference type="Proteomes" id="UP000228621"/>
    </source>
</evidence>
<comment type="caution">
    <text evidence="1">The sequence shown here is derived from an EMBL/GenBank/DDBJ whole genome shotgun (WGS) entry which is preliminary data.</text>
</comment>
<evidence type="ECO:0008006" key="3">
    <source>
        <dbReference type="Google" id="ProtNLM"/>
    </source>
</evidence>
<dbReference type="EMBL" id="NKHF01000089">
    <property type="protein sequence ID" value="PCK30319.1"/>
    <property type="molecule type" value="Genomic_DNA"/>
</dbReference>
<gene>
    <name evidence="1" type="ORF">CEX98_18630</name>
</gene>
<protein>
    <recommendedName>
        <fullName evidence="3">ParB/Sulfiredoxin domain-containing protein</fullName>
    </recommendedName>
</protein>
<dbReference type="OrthoDB" id="6327781at2"/>
<organism evidence="1 2">
    <name type="scientific">Pseudoalteromonas piscicida</name>
    <dbReference type="NCBI Taxonomy" id="43662"/>
    <lineage>
        <taxon>Bacteria</taxon>
        <taxon>Pseudomonadati</taxon>
        <taxon>Pseudomonadota</taxon>
        <taxon>Gammaproteobacteria</taxon>
        <taxon>Alteromonadales</taxon>
        <taxon>Pseudoalteromonadaceae</taxon>
        <taxon>Pseudoalteromonas</taxon>
    </lineage>
</organism>
<evidence type="ECO:0000313" key="1">
    <source>
        <dbReference type="EMBL" id="PCK30319.1"/>
    </source>
</evidence>
<sequence length="363" mass="40484">MMDKLEQTILASIASNEQESISDSCYEYKSLFISKVTPDHSNPRYFPAVIMSDEHAYQVATKQLSKKQLIERYSAENKVVIGKSCIVNCCVVGSTEWKKSNQTIASIIELGENVAVSEVIQAPTVFPTEDGSYQILTGHRRFFAMIYAHGVNGAAHFKVYDKKPVLHKIKQFQENASREDLPQYGKLRAFMTAMHEIEALNKARKRVGGKALTVKETVSVLGISGGAFDNYNVLVRYPAVVTAYEDGNSLSFVKMKKLVLTEEKNYQTERGLTVLTGSHKREINSLLAEKLSGKAAIPAGNKKRNELYTFEKVESPKVIKKLLSCNIMSLDSGVDWDSIDWGDTNMVNSALRKVISFLSESES</sequence>
<proteinExistence type="predicted"/>